<name>A0A9P1IGS9_9PELO</name>
<reference evidence="1" key="1">
    <citation type="submission" date="2022-11" db="EMBL/GenBank/DDBJ databases">
        <authorList>
            <person name="Kikuchi T."/>
        </authorList>
    </citation>
    <scope>NUCLEOTIDE SEQUENCE</scope>
    <source>
        <strain evidence="1">PS1010</strain>
    </source>
</reference>
<keyword evidence="2" id="KW-1185">Reference proteome</keyword>
<protein>
    <submittedName>
        <fullName evidence="1">Uncharacterized protein</fullName>
    </submittedName>
</protein>
<accession>A0A9P1IGS9</accession>
<dbReference type="AlphaFoldDB" id="A0A9P1IGS9"/>
<dbReference type="Proteomes" id="UP001152747">
    <property type="component" value="Unassembled WGS sequence"/>
</dbReference>
<proteinExistence type="predicted"/>
<comment type="caution">
    <text evidence="1">The sequence shown here is derived from an EMBL/GenBank/DDBJ whole genome shotgun (WGS) entry which is preliminary data.</text>
</comment>
<gene>
    <name evidence="1" type="ORF">CAMP_LOCUS6920</name>
</gene>
<sequence length="536" mass="63378">MWSLETFEAIVGKPRPRSRSSVHFENEILNAKPTIFKDTNNINFITKIDALLLYVKNSKNIHDVKDIRTIVTKLRQKYKDGLEFIKESVFLKNIFNEVGKHRNDYGKISISSLEKVFGLKSGPNYWFNGRDAVVRVFNDKDCETEKFLMAKEVEMACQIVMKKLSIKVSQRGLLPTETRVDRILGIIQVISYDFFLQTLALLQLPLQQFHIIHQDLSSFPPPQKNPIISPYATSCLLAKHAFFRVFQAISMEMRIFQRLENAMFSKVFQWFARFHDTFNDLKTRQYFIEISSIQKIIEGAEILEEYAKNHAEEIKKDRNFEYDEVIETLLKTSPENLELFFKIFARSILTETYESFQIHEIYHKSIRCAFLKMNPRYFNFVTKHNPTKKYMENISPMRFDEYLQHFYNLDIMKCSQDAVQRVFDNDNLRLFSILENRSIIHPTVYPGFAGTTMVFVYLEDYEIKEYTVVEYYKHFFNITIPSDMICVYDIMKASIADKDQDIYHVNIPSYNKTIYPIPLNQMYVQQHPVPVFQISF</sequence>
<evidence type="ECO:0000313" key="2">
    <source>
        <dbReference type="Proteomes" id="UP001152747"/>
    </source>
</evidence>
<evidence type="ECO:0000313" key="1">
    <source>
        <dbReference type="EMBL" id="CAI5444283.1"/>
    </source>
</evidence>
<dbReference type="EMBL" id="CANHGI010000003">
    <property type="protein sequence ID" value="CAI5444283.1"/>
    <property type="molecule type" value="Genomic_DNA"/>
</dbReference>
<organism evidence="1 2">
    <name type="scientific">Caenorhabditis angaria</name>
    <dbReference type="NCBI Taxonomy" id="860376"/>
    <lineage>
        <taxon>Eukaryota</taxon>
        <taxon>Metazoa</taxon>
        <taxon>Ecdysozoa</taxon>
        <taxon>Nematoda</taxon>
        <taxon>Chromadorea</taxon>
        <taxon>Rhabditida</taxon>
        <taxon>Rhabditina</taxon>
        <taxon>Rhabditomorpha</taxon>
        <taxon>Rhabditoidea</taxon>
        <taxon>Rhabditidae</taxon>
        <taxon>Peloderinae</taxon>
        <taxon>Caenorhabditis</taxon>
    </lineage>
</organism>